<sequence length="173" mass="18795">MSRFRATEPRFGERGLENSEGEFAAQYAEYAVQGQLYPSREGSPLLEFAAAGRVLYLFDRMGPYTSQAGPARVIVHGILEVEEIEPLAASHEPPKEVLTVLGISSVEGVGRVLHVSRRTWVVQARVPLVLSAFDPLPDVVAGDWVSFKTVPPLHGFVLGERSGLGPKPSTKVS</sequence>
<evidence type="ECO:0000313" key="2">
    <source>
        <dbReference type="Proteomes" id="UP001458946"/>
    </source>
</evidence>
<keyword evidence="2" id="KW-1185">Reference proteome</keyword>
<comment type="caution">
    <text evidence="1">The sequence shown here is derived from an EMBL/GenBank/DDBJ whole genome shotgun (WGS) entry which is preliminary data.</text>
</comment>
<protein>
    <submittedName>
        <fullName evidence="1">Uncharacterized protein</fullName>
    </submittedName>
</protein>
<dbReference type="EMBL" id="BAABRN010000045">
    <property type="protein sequence ID" value="GAA5503315.1"/>
    <property type="molecule type" value="Genomic_DNA"/>
</dbReference>
<gene>
    <name evidence="1" type="ORF">Dxin01_03072</name>
</gene>
<proteinExistence type="predicted"/>
<reference evidence="1 2" key="1">
    <citation type="submission" date="2024-02" db="EMBL/GenBank/DDBJ databases">
        <title>Deinococcus xinjiangensis NBRC 107630.</title>
        <authorList>
            <person name="Ichikawa N."/>
            <person name="Katano-Makiyama Y."/>
            <person name="Hidaka K."/>
        </authorList>
    </citation>
    <scope>NUCLEOTIDE SEQUENCE [LARGE SCALE GENOMIC DNA]</scope>
    <source>
        <strain evidence="1 2">NBRC 107630</strain>
    </source>
</reference>
<accession>A0ABP9VGB5</accession>
<organism evidence="1 2">
    <name type="scientific">Deinococcus xinjiangensis</name>
    <dbReference type="NCBI Taxonomy" id="457454"/>
    <lineage>
        <taxon>Bacteria</taxon>
        <taxon>Thermotogati</taxon>
        <taxon>Deinococcota</taxon>
        <taxon>Deinococci</taxon>
        <taxon>Deinococcales</taxon>
        <taxon>Deinococcaceae</taxon>
        <taxon>Deinococcus</taxon>
    </lineage>
</organism>
<name>A0ABP9VGB5_9DEIO</name>
<evidence type="ECO:0000313" key="1">
    <source>
        <dbReference type="EMBL" id="GAA5503315.1"/>
    </source>
</evidence>
<dbReference type="RefSeq" id="WP_353543285.1">
    <property type="nucleotide sequence ID" value="NZ_BAABRN010000045.1"/>
</dbReference>
<dbReference type="Proteomes" id="UP001458946">
    <property type="component" value="Unassembled WGS sequence"/>
</dbReference>